<dbReference type="Proteomes" id="UP000223445">
    <property type="component" value="Unassembled WGS sequence"/>
</dbReference>
<evidence type="ECO:0000313" key="7">
    <source>
        <dbReference type="EMBL" id="PGY99095.1"/>
    </source>
</evidence>
<evidence type="ECO:0000256" key="4">
    <source>
        <dbReference type="ARBA" id="ARBA00022833"/>
    </source>
</evidence>
<dbReference type="GO" id="GO:0004222">
    <property type="term" value="F:metalloendopeptidase activity"/>
    <property type="evidence" value="ECO:0007669"/>
    <property type="project" value="InterPro"/>
</dbReference>
<keyword evidence="1" id="KW-0645">Protease</keyword>
<keyword evidence="4" id="KW-0862">Zinc</keyword>
<dbReference type="InterPro" id="IPR024079">
    <property type="entry name" value="MetalloPept_cat_dom_sf"/>
</dbReference>
<dbReference type="Proteomes" id="UP000220127">
    <property type="component" value="Unassembled WGS sequence"/>
</dbReference>
<dbReference type="EMBL" id="NUPM01000042">
    <property type="protein sequence ID" value="PGY99095.1"/>
    <property type="molecule type" value="Genomic_DNA"/>
</dbReference>
<comment type="caution">
    <text evidence="6">The sequence shown here is derived from an EMBL/GenBank/DDBJ whole genome shotgun (WGS) entry which is preliminary data.</text>
</comment>
<dbReference type="EMBL" id="NVMD01000025">
    <property type="protein sequence ID" value="PED12312.1"/>
    <property type="molecule type" value="Genomic_DNA"/>
</dbReference>
<dbReference type="GO" id="GO:0006508">
    <property type="term" value="P:proteolysis"/>
    <property type="evidence" value="ECO:0007669"/>
    <property type="project" value="UniProtKB-KW"/>
</dbReference>
<evidence type="ECO:0000313" key="8">
    <source>
        <dbReference type="Proteomes" id="UP000220127"/>
    </source>
</evidence>
<proteinExistence type="predicted"/>
<evidence type="ECO:0000256" key="1">
    <source>
        <dbReference type="ARBA" id="ARBA00022670"/>
    </source>
</evidence>
<dbReference type="AlphaFoldDB" id="A0A9X5AEM0"/>
<dbReference type="Gene3D" id="3.40.390.10">
    <property type="entry name" value="Collagenase (Catalytic Domain)"/>
    <property type="match status" value="1"/>
</dbReference>
<evidence type="ECO:0000256" key="3">
    <source>
        <dbReference type="ARBA" id="ARBA00022801"/>
    </source>
</evidence>
<evidence type="ECO:0000313" key="6">
    <source>
        <dbReference type="EMBL" id="PED12312.1"/>
    </source>
</evidence>
<protein>
    <recommendedName>
        <fullName evidence="5">Peptidase M10 metallopeptidase domain-containing protein</fullName>
    </recommendedName>
</protein>
<dbReference type="InterPro" id="IPR001818">
    <property type="entry name" value="Pept_M10_metallopeptidase"/>
</dbReference>
<accession>A0A9X5AEM0</accession>
<evidence type="ECO:0000259" key="5">
    <source>
        <dbReference type="Pfam" id="PF00413"/>
    </source>
</evidence>
<gene>
    <name evidence="7" type="ORF">COE48_30890</name>
    <name evidence="6" type="ORF">CON01_22315</name>
</gene>
<dbReference type="PRINTS" id="PR00138">
    <property type="entry name" value="MATRIXIN"/>
</dbReference>
<reference evidence="8 9" key="1">
    <citation type="submission" date="2017-09" db="EMBL/GenBank/DDBJ databases">
        <title>Large-scale bioinformatics analysis of Bacillus genomes uncovers conserved roles of natural products in bacterial physiology.</title>
        <authorList>
            <consortium name="Agbiome Team Llc"/>
            <person name="Bleich R.M."/>
            <person name="Grubbs K.J."/>
            <person name="Santa Maria K.C."/>
            <person name="Allen S.E."/>
            <person name="Farag S."/>
            <person name="Shank E.A."/>
            <person name="Bowers A."/>
        </authorList>
    </citation>
    <scope>NUCLEOTIDE SEQUENCE [LARGE SCALE GENOMIC DNA]</scope>
    <source>
        <strain evidence="7 9">AFS030179</strain>
        <strain evidence="6 8">AFS094940</strain>
    </source>
</reference>
<dbReference type="GO" id="GO:0008270">
    <property type="term" value="F:zinc ion binding"/>
    <property type="evidence" value="ECO:0007669"/>
    <property type="project" value="InterPro"/>
</dbReference>
<keyword evidence="3" id="KW-0378">Hydrolase</keyword>
<organism evidence="6 8">
    <name type="scientific">Bacillus thuringiensis</name>
    <dbReference type="NCBI Taxonomy" id="1428"/>
    <lineage>
        <taxon>Bacteria</taxon>
        <taxon>Bacillati</taxon>
        <taxon>Bacillota</taxon>
        <taxon>Bacilli</taxon>
        <taxon>Bacillales</taxon>
        <taxon>Bacillaceae</taxon>
        <taxon>Bacillus</taxon>
        <taxon>Bacillus cereus group</taxon>
    </lineage>
</organism>
<dbReference type="GO" id="GO:0031012">
    <property type="term" value="C:extracellular matrix"/>
    <property type="evidence" value="ECO:0007669"/>
    <property type="project" value="InterPro"/>
</dbReference>
<dbReference type="SUPFAM" id="SSF55486">
    <property type="entry name" value="Metalloproteases ('zincins'), catalytic domain"/>
    <property type="match status" value="1"/>
</dbReference>
<sequence>MNVGEHELNLALGLSHSNVRDALMFSSYSMALRSLNKVDIGRIQYIYCLNT</sequence>
<keyword evidence="2" id="KW-0479">Metal-binding</keyword>
<dbReference type="Pfam" id="PF00413">
    <property type="entry name" value="Peptidase_M10"/>
    <property type="match status" value="1"/>
</dbReference>
<evidence type="ECO:0000256" key="2">
    <source>
        <dbReference type="ARBA" id="ARBA00022723"/>
    </source>
</evidence>
<name>A0A9X5AEM0_BACTU</name>
<evidence type="ECO:0000313" key="9">
    <source>
        <dbReference type="Proteomes" id="UP000223445"/>
    </source>
</evidence>
<dbReference type="InterPro" id="IPR021190">
    <property type="entry name" value="Pept_M10A"/>
</dbReference>
<feature type="domain" description="Peptidase M10 metallopeptidase" evidence="5">
    <location>
        <begin position="3"/>
        <end position="47"/>
    </location>
</feature>